<evidence type="ECO:0000256" key="6">
    <source>
        <dbReference type="ARBA" id="ARBA00022741"/>
    </source>
</evidence>
<keyword evidence="4" id="KW-0548">Nucleotidyltransferase</keyword>
<keyword evidence="7" id="KW-0067">ATP-binding</keyword>
<evidence type="ECO:0000256" key="9">
    <source>
        <dbReference type="ARBA" id="ARBA00038276"/>
    </source>
</evidence>
<evidence type="ECO:0000256" key="7">
    <source>
        <dbReference type="ARBA" id="ARBA00022840"/>
    </source>
</evidence>
<reference evidence="11 12" key="1">
    <citation type="submission" date="2016-10" db="EMBL/GenBank/DDBJ databases">
        <authorList>
            <person name="Varghese N."/>
            <person name="Submissions S."/>
        </authorList>
    </citation>
    <scope>NUCLEOTIDE SEQUENCE [LARGE SCALE GENOMIC DNA]</scope>
    <source>
        <strain evidence="11 12">DSM 25353</strain>
    </source>
</reference>
<evidence type="ECO:0000256" key="8">
    <source>
        <dbReference type="ARBA" id="ARBA00022842"/>
    </source>
</evidence>
<dbReference type="InterPro" id="IPR002934">
    <property type="entry name" value="Polymerase_NTP_transf_dom"/>
</dbReference>
<keyword evidence="3" id="KW-0808">Transferase</keyword>
<dbReference type="AlphaFoldDB" id="A0A8X8LDL7"/>
<sequence>MKEPVQDKNNLLLMLKANGSKIKSYGVESLSLFGSFARGIPGPESDVDLLVNFDPQRKTYDNFMELSFFLEDLLGRRVELVTPQSLNKFIGPHILKRAEHVAI</sequence>
<evidence type="ECO:0000259" key="10">
    <source>
        <dbReference type="Pfam" id="PF01909"/>
    </source>
</evidence>
<dbReference type="SUPFAM" id="SSF81301">
    <property type="entry name" value="Nucleotidyltransferase"/>
    <property type="match status" value="1"/>
</dbReference>
<feature type="domain" description="Polymerase nucleotidyl transferase" evidence="10">
    <location>
        <begin position="25"/>
        <end position="92"/>
    </location>
</feature>
<comment type="similarity">
    <text evidence="9">Belongs to the MntA antitoxin family.</text>
</comment>
<keyword evidence="12" id="KW-1185">Reference proteome</keyword>
<evidence type="ECO:0000256" key="4">
    <source>
        <dbReference type="ARBA" id="ARBA00022695"/>
    </source>
</evidence>
<gene>
    <name evidence="11" type="ORF">SAMN05444410_106197</name>
</gene>
<dbReference type="RefSeq" id="WP_092723651.1">
    <property type="nucleotide sequence ID" value="NZ_FNNO01000006.1"/>
</dbReference>
<dbReference type="Proteomes" id="UP000198711">
    <property type="component" value="Unassembled WGS sequence"/>
</dbReference>
<evidence type="ECO:0000256" key="3">
    <source>
        <dbReference type="ARBA" id="ARBA00022679"/>
    </source>
</evidence>
<name>A0A8X8LDL7_9BACT</name>
<dbReference type="PANTHER" id="PTHR33571:SF12">
    <property type="entry name" value="BSL3053 PROTEIN"/>
    <property type="match status" value="1"/>
</dbReference>
<dbReference type="GO" id="GO:0016779">
    <property type="term" value="F:nucleotidyltransferase activity"/>
    <property type="evidence" value="ECO:0007669"/>
    <property type="project" value="UniProtKB-KW"/>
</dbReference>
<protein>
    <recommendedName>
        <fullName evidence="10">Polymerase nucleotidyl transferase domain-containing protein</fullName>
    </recommendedName>
</protein>
<dbReference type="InterPro" id="IPR043519">
    <property type="entry name" value="NT_sf"/>
</dbReference>
<evidence type="ECO:0000256" key="2">
    <source>
        <dbReference type="ARBA" id="ARBA00022649"/>
    </source>
</evidence>
<dbReference type="Gene3D" id="3.30.460.10">
    <property type="entry name" value="Beta Polymerase, domain 2"/>
    <property type="match status" value="1"/>
</dbReference>
<dbReference type="EMBL" id="FNNO01000006">
    <property type="protein sequence ID" value="SDW87506.1"/>
    <property type="molecule type" value="Genomic_DNA"/>
</dbReference>
<organism evidence="11 12">
    <name type="scientific">Hydrobacter penzbergensis</name>
    <dbReference type="NCBI Taxonomy" id="1235997"/>
    <lineage>
        <taxon>Bacteria</taxon>
        <taxon>Pseudomonadati</taxon>
        <taxon>Bacteroidota</taxon>
        <taxon>Chitinophagia</taxon>
        <taxon>Chitinophagales</taxon>
        <taxon>Chitinophagaceae</taxon>
        <taxon>Hydrobacter</taxon>
    </lineage>
</organism>
<evidence type="ECO:0000256" key="5">
    <source>
        <dbReference type="ARBA" id="ARBA00022723"/>
    </source>
</evidence>
<comment type="caution">
    <text evidence="11">The sequence shown here is derived from an EMBL/GenBank/DDBJ whole genome shotgun (WGS) entry which is preliminary data.</text>
</comment>
<keyword evidence="5" id="KW-0479">Metal-binding</keyword>
<dbReference type="PANTHER" id="PTHR33571">
    <property type="entry name" value="SSL8005 PROTEIN"/>
    <property type="match status" value="1"/>
</dbReference>
<dbReference type="Pfam" id="PF01909">
    <property type="entry name" value="NTP_transf_2"/>
    <property type="match status" value="1"/>
</dbReference>
<comment type="cofactor">
    <cofactor evidence="1">
        <name>Mg(2+)</name>
        <dbReference type="ChEBI" id="CHEBI:18420"/>
    </cofactor>
</comment>
<accession>A0A8X8LDL7</accession>
<dbReference type="GO" id="GO:0046872">
    <property type="term" value="F:metal ion binding"/>
    <property type="evidence" value="ECO:0007669"/>
    <property type="project" value="UniProtKB-KW"/>
</dbReference>
<proteinExistence type="inferred from homology"/>
<dbReference type="CDD" id="cd05403">
    <property type="entry name" value="NT_KNTase_like"/>
    <property type="match status" value="1"/>
</dbReference>
<keyword evidence="2" id="KW-1277">Toxin-antitoxin system</keyword>
<evidence type="ECO:0000313" key="12">
    <source>
        <dbReference type="Proteomes" id="UP000198711"/>
    </source>
</evidence>
<evidence type="ECO:0000256" key="1">
    <source>
        <dbReference type="ARBA" id="ARBA00001946"/>
    </source>
</evidence>
<evidence type="ECO:0000313" key="11">
    <source>
        <dbReference type="EMBL" id="SDW87506.1"/>
    </source>
</evidence>
<dbReference type="GO" id="GO:0005524">
    <property type="term" value="F:ATP binding"/>
    <property type="evidence" value="ECO:0007669"/>
    <property type="project" value="UniProtKB-KW"/>
</dbReference>
<dbReference type="InterPro" id="IPR052038">
    <property type="entry name" value="Type-VII_TA_antitoxin"/>
</dbReference>
<keyword evidence="8" id="KW-0460">Magnesium</keyword>
<keyword evidence="6" id="KW-0547">Nucleotide-binding</keyword>